<dbReference type="OrthoDB" id="9995375at2759"/>
<dbReference type="Pfam" id="PF00567">
    <property type="entry name" value="TUDOR"/>
    <property type="match status" value="8"/>
</dbReference>
<dbReference type="PANTHER" id="PTHR22948:SF7">
    <property type="entry name" value="TUDOR DOMAIN-CONTAINING PROTEIN 15"/>
    <property type="match status" value="1"/>
</dbReference>
<feature type="domain" description="Tudor" evidence="2">
    <location>
        <begin position="811"/>
        <end position="870"/>
    </location>
</feature>
<dbReference type="GeneID" id="115610108"/>
<dbReference type="CTD" id="100129278"/>
<dbReference type="Proteomes" id="UP000472266">
    <property type="component" value="Chromosome 7"/>
</dbReference>
<dbReference type="InParanoid" id="A0A672UAZ5"/>
<dbReference type="RefSeq" id="XP_030347033.1">
    <property type="nucleotide sequence ID" value="XM_030491173.1"/>
</dbReference>
<organism evidence="3 4">
    <name type="scientific">Strigops habroptila</name>
    <name type="common">Kakapo</name>
    <dbReference type="NCBI Taxonomy" id="2489341"/>
    <lineage>
        <taxon>Eukaryota</taxon>
        <taxon>Metazoa</taxon>
        <taxon>Chordata</taxon>
        <taxon>Craniata</taxon>
        <taxon>Vertebrata</taxon>
        <taxon>Euteleostomi</taxon>
        <taxon>Archelosauria</taxon>
        <taxon>Archosauria</taxon>
        <taxon>Dinosauria</taxon>
        <taxon>Saurischia</taxon>
        <taxon>Theropoda</taxon>
        <taxon>Coelurosauria</taxon>
        <taxon>Aves</taxon>
        <taxon>Neognathae</taxon>
        <taxon>Neoaves</taxon>
        <taxon>Telluraves</taxon>
        <taxon>Australaves</taxon>
        <taxon>Psittaciformes</taxon>
        <taxon>Psittacidae</taxon>
        <taxon>Strigops</taxon>
    </lineage>
</organism>
<keyword evidence="4" id="KW-1185">Reference proteome</keyword>
<feature type="domain" description="Tudor" evidence="2">
    <location>
        <begin position="1364"/>
        <end position="1423"/>
    </location>
</feature>
<feature type="domain" description="Tudor" evidence="2">
    <location>
        <begin position="59"/>
        <end position="116"/>
    </location>
</feature>
<name>A0A672UAZ5_STRHB</name>
<proteinExistence type="predicted"/>
<dbReference type="InterPro" id="IPR002999">
    <property type="entry name" value="Tudor"/>
</dbReference>
<feature type="domain" description="Tudor" evidence="2">
    <location>
        <begin position="1603"/>
        <end position="1663"/>
    </location>
</feature>
<dbReference type="SMART" id="SM00333">
    <property type="entry name" value="TUDOR"/>
    <property type="match status" value="8"/>
</dbReference>
<evidence type="ECO:0000259" key="2">
    <source>
        <dbReference type="PROSITE" id="PS50304"/>
    </source>
</evidence>
<feature type="domain" description="Tudor" evidence="2">
    <location>
        <begin position="537"/>
        <end position="595"/>
    </location>
</feature>
<dbReference type="PANTHER" id="PTHR22948">
    <property type="entry name" value="TUDOR DOMAIN CONTAINING PROTEIN"/>
    <property type="match status" value="1"/>
</dbReference>
<feature type="compositionally biased region" description="Polar residues" evidence="1">
    <location>
        <begin position="1288"/>
        <end position="1300"/>
    </location>
</feature>
<feature type="region of interest" description="Disordered" evidence="1">
    <location>
        <begin position="1504"/>
        <end position="1530"/>
    </location>
</feature>
<dbReference type="Ensembl" id="ENSSHBT00005013752.1">
    <property type="protein sequence ID" value="ENSSHBP00005011420.1"/>
    <property type="gene ID" value="ENSSHBG00005009933.1"/>
</dbReference>
<sequence length="2009" mass="227353">MESLTPSPNVVDMNLKITCIECHPECLVIVFQGQYKAGCELDYYILQNEIQRVFKVKDKISIGGSCLVEDTEGKWHRGKVLEKRENTCKAFLIDTGQVLVVEETHLASACDELFKLPPKVVLGVFASILPLGEKWGPKAINYFSSLVGLQVTGHVKAVMPYQLFILEVPKIISDVIELQLGKFIDGDSFCLIVETLRAFPQEMLCKRVPQLLQQKFPVKDLLTFSNSEKPTDFWPVPGDLFPRLPVGSQENVRITVAISPNKFYCQIQKWQKELEDLTGAMHLYYEAVSTENMKSFGSLGLLCAAKRQNGKWYRGVIKQFLSDHVEVWFMDFGNIEAVPSSCIQKLKVEFMALPMISFPCALSCFGSQDETVIKTQLKELTQALIGQTSVCVRVDLFNDIKCLYYITLQNQTLGINAKQSEKLNEAAASCVSLSETKITSIAVNYKPCYERYNSVKNCTENKYTKNCLPDRDISLSSHCKRVEMKISSFHTAFVVYVINPSNFWIQTCEYQYEFQTLTKNIAATYNQCGADEMVLKNPEPGVLCCARYSKDMHYYRGVVIEVLHVNITVYFLDFGNTDTVPSYDVKTLLPEFSNLPALAMCCALACTYPVDDVWVKKEIDFFKDTVFNKPLLLHVVEKQHNKYIVNVHYRNGLEQGNVATCMVRAGYAEYWERAPDSARNSAKKSQALNSHKIKKQKVNAQSTCNTRKNKVCGNGERLHKEKSLSVPSVPRESVVLSCFGKDAIAERRKLVREEKLFYKEFVFKPGAVFEVVCSCIVSPADFSCQLQSKLPELNNLMEQIQTYYKEHTSPYKTGQVACIVKCPKDGKWYRATIVQQVSTNEVDVIFVDYGYRERVLLKDLQAVLPDFLTLESQAFRCALKNVLLQIDSLNWSEEVCTRFEDFISASRGPLTCIIYALALVSPNCLCNIVDLQTPFISAEEFFRELDGGLNQSEYTGLRNLASLGSLCSFCYSSFNLKVGAEEEVYITHIHSPTKFYCQLNRNTETIEALMEKVGVISKMPNNTKYDASNMRLCIARYFEDGLFYRALAFPVQSTSYLCADFVDFGNQSMVERDQLMPIPDFATDLIFTPMQAIKCCLSDLRETKIPARVTRWFEETFLGKLLKAVIVSRESDGQILVDLYDGQLKVSQKIKEKVLEELALKSYMQQFLGSNRGVICHVEDDKESSKVTAKNPERVTLKTEVKCHGCGEYSQTDTGQNFGGEKHAACSTQKLCSGSSKPPTLQVREEPVYRNTASAVLEHKEEPLVGEPALNSEEAAVNAVSKSHNERPNYTGQQEGSNENIPKLSNLPQRDIQVNSEVAGYISHVSSPSSFYVQFAEDENLIIQLAKESSETMENIGHENGLDEPVVGDLIVAEHDTGCFYYRAVIKALKLRNSVEIEFINYGNAAVVSPSKICGIQRKFLTLPRLSVHCFLSRVKSVPSESWSNKSTSYFVSKTNNKPVTCKFLQQHGEQWEIDVICDGKSVSNDLQKKGRARWQKPLVHNQENRPNQILVTNGNPQDRKSRNGLVDQSKTKAVRMKNTLKTPLNVLPQCLNSGQVEGAEVVNILESGEFHVQLLRNVEVLHELNVVLVKEAQRSDLLRVDDIEEGLECMTKSEINLEWYRSRVIKKFVQEKLMLVFFMDYGKYEMVSLNNAKMFSDEIRSIPKQAVFCKWVWFKKMKKNQFVHVVNALLDHEIRILFLRYLECSRIWEVDILIGEILLQEYLDSLLSHCQTIVGPEKSSNTDCKECDTSFKINSITWLLRSGRRYPGFVTAVTDPSNFCVQFENLFGCMQNLSLLLSDLPDNLPALPQELVAPGASCLIKFGLEAQWNRAEISEVTSQSVVLRFIDYGFLKSIPYSDIHKLKVITKSLSYLPHLAHSCSLHDTVPAKGEYWSDEAKLLFQKLLSNAGLVFHFKHYGSEMKLEVDVLHEENNLAHALIAAGHAACSRSRCCLIPVDKIKSEKTDLQAKCPNPRYCASLCGSDYNYNETSILLTEIKQQSEAKKKVSKP</sequence>
<gene>
    <name evidence="3" type="primary">TDRD15</name>
</gene>
<dbReference type="Gene3D" id="2.30.30.140">
    <property type="match status" value="7"/>
</dbReference>
<dbReference type="SUPFAM" id="SSF63748">
    <property type="entry name" value="Tudor/PWWP/MBT"/>
    <property type="match status" value="8"/>
</dbReference>
<accession>A0A672UAZ5</accession>
<dbReference type="OMA" id="CFYYRAV"/>
<dbReference type="InterPro" id="IPR050621">
    <property type="entry name" value="Tudor_domain_containing"/>
</dbReference>
<feature type="region of interest" description="Disordered" evidence="1">
    <location>
        <begin position="681"/>
        <end position="701"/>
    </location>
</feature>
<feature type="region of interest" description="Disordered" evidence="1">
    <location>
        <begin position="1274"/>
        <end position="1305"/>
    </location>
</feature>
<dbReference type="InterPro" id="IPR035437">
    <property type="entry name" value="SNase_OB-fold_sf"/>
</dbReference>
<reference evidence="3" key="2">
    <citation type="submission" date="2025-08" db="UniProtKB">
        <authorList>
            <consortium name="Ensembl"/>
        </authorList>
    </citation>
    <scope>IDENTIFICATION</scope>
</reference>
<protein>
    <submittedName>
        <fullName evidence="3">Tudor domain containing 15</fullName>
    </submittedName>
</protein>
<feature type="compositionally biased region" description="Polar residues" evidence="1">
    <location>
        <begin position="1505"/>
        <end position="1517"/>
    </location>
</feature>
<dbReference type="PROSITE" id="PS50304">
    <property type="entry name" value="TUDOR"/>
    <property type="match status" value="8"/>
</dbReference>
<reference evidence="3 4" key="1">
    <citation type="submission" date="2019-11" db="EMBL/GenBank/DDBJ databases">
        <title>Strigops habroptila (kakapo) genome, bStrHab1, primary haplotype, v2.</title>
        <authorList>
            <person name="Jarvis E.D."/>
            <person name="Howard J."/>
            <person name="Rhie A."/>
            <person name="Phillippy A."/>
            <person name="Korlach J."/>
            <person name="Digby A."/>
            <person name="Iorns D."/>
            <person name="Eason D."/>
            <person name="Robertson B."/>
            <person name="Raemaekers T."/>
            <person name="Howe K."/>
            <person name="Lewin H."/>
            <person name="Damas J."/>
            <person name="Hastie A."/>
            <person name="Tracey A."/>
            <person name="Chow W."/>
            <person name="Fedrigo O."/>
        </authorList>
    </citation>
    <scope>NUCLEOTIDE SEQUENCE [LARGE SCALE GENOMIC DNA]</scope>
</reference>
<feature type="domain" description="Tudor" evidence="2">
    <location>
        <begin position="296"/>
        <end position="353"/>
    </location>
</feature>
<evidence type="ECO:0000313" key="4">
    <source>
        <dbReference type="Proteomes" id="UP000472266"/>
    </source>
</evidence>
<dbReference type="KEGG" id="shab:115610108"/>
<feature type="domain" description="Tudor" evidence="2">
    <location>
        <begin position="1812"/>
        <end position="1870"/>
    </location>
</feature>
<evidence type="ECO:0000313" key="3">
    <source>
        <dbReference type="Ensembl" id="ENSSHBP00005011420.1"/>
    </source>
</evidence>
<evidence type="ECO:0000256" key="1">
    <source>
        <dbReference type="SAM" id="MobiDB-lite"/>
    </source>
</evidence>
<dbReference type="GeneTree" id="ENSGT00940000162581"/>
<dbReference type="Gene3D" id="2.40.50.90">
    <property type="match status" value="6"/>
</dbReference>
<reference evidence="3" key="3">
    <citation type="submission" date="2025-09" db="UniProtKB">
        <authorList>
            <consortium name="Ensembl"/>
        </authorList>
    </citation>
    <scope>IDENTIFICATION</scope>
</reference>
<feature type="domain" description="Tudor" evidence="2">
    <location>
        <begin position="1026"/>
        <end position="1085"/>
    </location>
</feature>